<keyword evidence="1" id="KW-1133">Transmembrane helix</keyword>
<evidence type="ECO:0000256" key="1">
    <source>
        <dbReference type="SAM" id="Phobius"/>
    </source>
</evidence>
<feature type="transmembrane region" description="Helical" evidence="1">
    <location>
        <begin position="103"/>
        <end position="125"/>
    </location>
</feature>
<feature type="transmembrane region" description="Helical" evidence="1">
    <location>
        <begin position="211"/>
        <end position="229"/>
    </location>
</feature>
<keyword evidence="3" id="KW-1185">Reference proteome</keyword>
<gene>
    <name evidence="2" type="ORF">GCM10009817_27920</name>
</gene>
<keyword evidence="1" id="KW-0472">Membrane</keyword>
<evidence type="ECO:0000313" key="2">
    <source>
        <dbReference type="EMBL" id="GAA1984889.1"/>
    </source>
</evidence>
<name>A0ABN2SE02_9MICO</name>
<sequence>MPGDSARMTHLVRVRHDQSGIARSQLHAGSMHSVRAADDLTPEHADAWPKPRAVRAVQVIWLVAASLLLLVSPLLVLGIGDALSRLDPSVDGAGVVTLPSVDAGTWIAVLAVALAVAATAGAPWGRAAVGDGTSSPALPVLGGLVLAGGSGLLRWLANAFYFTSQADGCAHPGCVPLTVQTWLLIAPAVITGVVLVALGVGARRGPWWPRAVVPTAVWLCVSVAQVALWDSKALPLIEQSAAR</sequence>
<keyword evidence="1" id="KW-0812">Transmembrane</keyword>
<evidence type="ECO:0000313" key="3">
    <source>
        <dbReference type="Proteomes" id="UP001500013"/>
    </source>
</evidence>
<feature type="transmembrane region" description="Helical" evidence="1">
    <location>
        <begin position="137"/>
        <end position="157"/>
    </location>
</feature>
<organism evidence="2 3">
    <name type="scientific">Terrabacter lapilli</name>
    <dbReference type="NCBI Taxonomy" id="436231"/>
    <lineage>
        <taxon>Bacteria</taxon>
        <taxon>Bacillati</taxon>
        <taxon>Actinomycetota</taxon>
        <taxon>Actinomycetes</taxon>
        <taxon>Micrococcales</taxon>
        <taxon>Intrasporangiaceae</taxon>
        <taxon>Terrabacter</taxon>
    </lineage>
</organism>
<feature type="transmembrane region" description="Helical" evidence="1">
    <location>
        <begin position="177"/>
        <end position="199"/>
    </location>
</feature>
<comment type="caution">
    <text evidence="2">The sequence shown here is derived from an EMBL/GenBank/DDBJ whole genome shotgun (WGS) entry which is preliminary data.</text>
</comment>
<proteinExistence type="predicted"/>
<feature type="transmembrane region" description="Helical" evidence="1">
    <location>
        <begin position="59"/>
        <end position="83"/>
    </location>
</feature>
<dbReference type="Proteomes" id="UP001500013">
    <property type="component" value="Unassembled WGS sequence"/>
</dbReference>
<accession>A0ABN2SE02</accession>
<protein>
    <submittedName>
        <fullName evidence="2">Uncharacterized protein</fullName>
    </submittedName>
</protein>
<dbReference type="EMBL" id="BAAAPU010000008">
    <property type="protein sequence ID" value="GAA1984889.1"/>
    <property type="molecule type" value="Genomic_DNA"/>
</dbReference>
<reference evidence="2 3" key="1">
    <citation type="journal article" date="2019" name="Int. J. Syst. Evol. Microbiol.">
        <title>The Global Catalogue of Microorganisms (GCM) 10K type strain sequencing project: providing services to taxonomists for standard genome sequencing and annotation.</title>
        <authorList>
            <consortium name="The Broad Institute Genomics Platform"/>
            <consortium name="The Broad Institute Genome Sequencing Center for Infectious Disease"/>
            <person name="Wu L."/>
            <person name="Ma J."/>
        </authorList>
    </citation>
    <scope>NUCLEOTIDE SEQUENCE [LARGE SCALE GENOMIC DNA]</scope>
    <source>
        <strain evidence="2 3">JCM 15628</strain>
    </source>
</reference>